<evidence type="ECO:0000256" key="4">
    <source>
        <dbReference type="SAM" id="MobiDB-lite"/>
    </source>
</evidence>
<dbReference type="Pfam" id="PF13650">
    <property type="entry name" value="Asp_protease_2"/>
    <property type="match status" value="1"/>
</dbReference>
<dbReference type="PROSITE" id="PS00141">
    <property type="entry name" value="ASP_PROTEASE"/>
    <property type="match status" value="1"/>
</dbReference>
<evidence type="ECO:0000313" key="7">
    <source>
        <dbReference type="Proteomes" id="UP000225706"/>
    </source>
</evidence>
<dbReference type="AlphaFoldDB" id="A0A2B4RIY8"/>
<evidence type="ECO:0000313" key="6">
    <source>
        <dbReference type="EMBL" id="PFX16773.1"/>
    </source>
</evidence>
<dbReference type="EMBL" id="LSMT01000519">
    <property type="protein sequence ID" value="PFX16773.1"/>
    <property type="molecule type" value="Genomic_DNA"/>
</dbReference>
<feature type="region of interest" description="Disordered" evidence="4">
    <location>
        <begin position="89"/>
        <end position="119"/>
    </location>
</feature>
<dbReference type="InterPro" id="IPR043502">
    <property type="entry name" value="DNA/RNA_pol_sf"/>
</dbReference>
<keyword evidence="7" id="KW-1185">Reference proteome</keyword>
<dbReference type="GO" id="GO:0006508">
    <property type="term" value="P:proteolysis"/>
    <property type="evidence" value="ECO:0007669"/>
    <property type="project" value="InterPro"/>
</dbReference>
<name>A0A2B4RIY8_STYPI</name>
<dbReference type="Gene3D" id="3.10.10.10">
    <property type="entry name" value="HIV Type 1 Reverse Transcriptase, subunit A, domain 1"/>
    <property type="match status" value="1"/>
</dbReference>
<evidence type="ECO:0000256" key="1">
    <source>
        <dbReference type="ARBA" id="ARBA00022842"/>
    </source>
</evidence>
<dbReference type="InterPro" id="IPR051320">
    <property type="entry name" value="Viral_Replic_Matur_Polypro"/>
</dbReference>
<dbReference type="SUPFAM" id="SSF50630">
    <property type="entry name" value="Acid proteases"/>
    <property type="match status" value="1"/>
</dbReference>
<dbReference type="PANTHER" id="PTHR33064">
    <property type="entry name" value="POL PROTEIN"/>
    <property type="match status" value="1"/>
</dbReference>
<dbReference type="Gene3D" id="3.30.70.270">
    <property type="match status" value="1"/>
</dbReference>
<accession>A0A2B4RIY8</accession>
<dbReference type="CDD" id="cd00303">
    <property type="entry name" value="retropepsin_like"/>
    <property type="match status" value="1"/>
</dbReference>
<feature type="domain" description="Reverse transcriptase/retrotransposon-derived protein RNase H-like" evidence="5">
    <location>
        <begin position="641"/>
        <end position="735"/>
    </location>
</feature>
<dbReference type="GO" id="GO:0004190">
    <property type="term" value="F:aspartic-type endopeptidase activity"/>
    <property type="evidence" value="ECO:0007669"/>
    <property type="project" value="InterPro"/>
</dbReference>
<dbReference type="GO" id="GO:0015074">
    <property type="term" value="P:DNA integration"/>
    <property type="evidence" value="ECO:0007669"/>
    <property type="project" value="UniProtKB-KW"/>
</dbReference>
<dbReference type="Pfam" id="PF17919">
    <property type="entry name" value="RT_RNaseH_2"/>
    <property type="match status" value="1"/>
</dbReference>
<feature type="compositionally biased region" description="Pro residues" evidence="4">
    <location>
        <begin position="106"/>
        <end position="117"/>
    </location>
</feature>
<keyword evidence="2" id="KW-0694">RNA-binding</keyword>
<evidence type="ECO:0000259" key="5">
    <source>
        <dbReference type="Pfam" id="PF17919"/>
    </source>
</evidence>
<dbReference type="Proteomes" id="UP000225706">
    <property type="component" value="Unassembled WGS sequence"/>
</dbReference>
<dbReference type="InterPro" id="IPR001969">
    <property type="entry name" value="Aspartic_peptidase_AS"/>
</dbReference>
<dbReference type="InterPro" id="IPR041577">
    <property type="entry name" value="RT_RNaseH_2"/>
</dbReference>
<dbReference type="Gene3D" id="2.40.70.10">
    <property type="entry name" value="Acid Proteases"/>
    <property type="match status" value="1"/>
</dbReference>
<organism evidence="6 7">
    <name type="scientific">Stylophora pistillata</name>
    <name type="common">Smooth cauliflower coral</name>
    <dbReference type="NCBI Taxonomy" id="50429"/>
    <lineage>
        <taxon>Eukaryota</taxon>
        <taxon>Metazoa</taxon>
        <taxon>Cnidaria</taxon>
        <taxon>Anthozoa</taxon>
        <taxon>Hexacorallia</taxon>
        <taxon>Scleractinia</taxon>
        <taxon>Astrocoeniina</taxon>
        <taxon>Pocilloporidae</taxon>
        <taxon>Stylophora</taxon>
    </lineage>
</organism>
<sequence length="795" mass="88508">MSFVENNLLVAYGPIIHHGETVTSNKGLSLSLENLVILTWLRLVHSDLPTLVKQRHGTELRSRTLASLKPEISQALDSLPEQIRSAADSKILRASTSTSTSSPRPLQRPPYRLPRPRNPAVTRRPMVCPLCKEASRHNTHHYLSTCPYLPHVDRLFMAKSRATLNVEDEETPYDLDVGALELDGDECEHPPSARAVSHRVSSNYSPSLGAFYMQQPVRLTLDTGAETSMIKASLAHKLNLNIVKSNQKALLADGTTPLNVIGEDHITLSRTKMKLTLEVLVVENLDVDILAGIPFLIANDITICPATQEVTINGWETTKYLPKAPVKSHQAFSVRQTSSYVLRSSAPATVVWPGDFVEVTVGTFSTDDENVDDDVYDRFRPGTGPSSTAGNINTLAHRPTWLQWRRRFHRSPREHGPRGTLSTQESSPFVPRDKLIELLEKLDELEKDHVFSKPEEVDVHVEYLNPSFLVKKPSGGHRLVTAFANVGRYSKPQPSLMPDIDSTLRTIAPWKFIIKTDLSHAFYQIPLAKESRKYCGVATPFRGISVYCLSAMGMLSSETALEEMMCRVLGDFTQEGHVAKIADDLYRGSSSPEELLLIWTRVLDQLDRCPWASSTLMCLNNRPSGKRDLGNAIARHPCLDENLTKVFRSTQQALSGSRPITLPRPTDTLWIVTDGSVKQRGLDATLYITRDNGLHLAGFFSAKLRKHQIQWLPCKVEALSIAAAVKHFSSYITQSRNRAHALTDSKPCVQAVEKLCRGEFSASPRVTSFLTTVSRFQVTLQHLAGSANLPPDFDN</sequence>
<evidence type="ECO:0000256" key="3">
    <source>
        <dbReference type="ARBA" id="ARBA00022908"/>
    </source>
</evidence>
<dbReference type="InterPro" id="IPR043128">
    <property type="entry name" value="Rev_trsase/Diguanyl_cyclase"/>
</dbReference>
<evidence type="ECO:0000256" key="2">
    <source>
        <dbReference type="ARBA" id="ARBA00022884"/>
    </source>
</evidence>
<keyword evidence="3" id="KW-0229">DNA integration</keyword>
<feature type="compositionally biased region" description="Low complexity" evidence="4">
    <location>
        <begin position="95"/>
        <end position="105"/>
    </location>
</feature>
<reference evidence="7" key="1">
    <citation type="journal article" date="2017" name="bioRxiv">
        <title>Comparative analysis of the genomes of Stylophora pistillata and Acropora digitifera provides evidence for extensive differences between species of corals.</title>
        <authorList>
            <person name="Voolstra C.R."/>
            <person name="Li Y."/>
            <person name="Liew Y.J."/>
            <person name="Baumgarten S."/>
            <person name="Zoccola D."/>
            <person name="Flot J.-F."/>
            <person name="Tambutte S."/>
            <person name="Allemand D."/>
            <person name="Aranda M."/>
        </authorList>
    </citation>
    <scope>NUCLEOTIDE SEQUENCE [LARGE SCALE GENOMIC DNA]</scope>
</reference>
<dbReference type="InterPro" id="IPR021109">
    <property type="entry name" value="Peptidase_aspartic_dom_sf"/>
</dbReference>
<comment type="caution">
    <text evidence="6">The sequence shown here is derived from an EMBL/GenBank/DDBJ whole genome shotgun (WGS) entry which is preliminary data.</text>
</comment>
<dbReference type="GO" id="GO:0003723">
    <property type="term" value="F:RNA binding"/>
    <property type="evidence" value="ECO:0007669"/>
    <property type="project" value="UniProtKB-KW"/>
</dbReference>
<keyword evidence="1" id="KW-0460">Magnesium</keyword>
<dbReference type="SUPFAM" id="SSF56672">
    <property type="entry name" value="DNA/RNA polymerases"/>
    <property type="match status" value="1"/>
</dbReference>
<dbReference type="PANTHER" id="PTHR33064:SF37">
    <property type="entry name" value="RIBONUCLEASE H"/>
    <property type="match status" value="1"/>
</dbReference>
<proteinExistence type="predicted"/>
<protein>
    <recommendedName>
        <fullName evidence="5">Reverse transcriptase/retrotransposon-derived protein RNase H-like domain-containing protein</fullName>
    </recommendedName>
</protein>
<gene>
    <name evidence="6" type="ORF">AWC38_SpisGene18921</name>
</gene>